<comment type="caution">
    <text evidence="1">The sequence shown here is derived from an EMBL/GenBank/DDBJ whole genome shotgun (WGS) entry which is preliminary data.</text>
</comment>
<evidence type="ECO:0000313" key="1">
    <source>
        <dbReference type="EMBL" id="GAA4391022.1"/>
    </source>
</evidence>
<reference evidence="2" key="1">
    <citation type="journal article" date="2019" name="Int. J. Syst. Evol. Microbiol.">
        <title>The Global Catalogue of Microorganisms (GCM) 10K type strain sequencing project: providing services to taxonomists for standard genome sequencing and annotation.</title>
        <authorList>
            <consortium name="The Broad Institute Genomics Platform"/>
            <consortium name="The Broad Institute Genome Sequencing Center for Infectious Disease"/>
            <person name="Wu L."/>
            <person name="Ma J."/>
        </authorList>
    </citation>
    <scope>NUCLEOTIDE SEQUENCE [LARGE SCALE GENOMIC DNA]</scope>
    <source>
        <strain evidence="2">JCM 17738</strain>
    </source>
</reference>
<gene>
    <name evidence="1" type="ORF">GCM10023153_08490</name>
</gene>
<sequence>MNATPDPESTLARGTLDGVDTHVLDQVRHLHEVLDPPPVDLVDRIKFAMSVAALEAEVAEIVSSATLQTVRSTEYDRADTVTFASDGLSVMVSIEHGASTTLVDLVGWVTEPEVEVELRERGRTRTTEVDADGRFTFAAVERGLVNFVVRRHSDSAAPPIITPAIEL</sequence>
<dbReference type="EMBL" id="BAABFX010000018">
    <property type="protein sequence ID" value="GAA4391022.1"/>
    <property type="molecule type" value="Genomic_DNA"/>
</dbReference>
<name>A0ABP8JHY5_9MICO</name>
<protein>
    <recommendedName>
        <fullName evidence="3">Carboxypeptidase regulatory-like domain-containing protein</fullName>
    </recommendedName>
</protein>
<dbReference type="RefSeq" id="WP_159902624.1">
    <property type="nucleotide sequence ID" value="NZ_BAABFX010000018.1"/>
</dbReference>
<accession>A0ABP8JHY5</accession>
<evidence type="ECO:0000313" key="2">
    <source>
        <dbReference type="Proteomes" id="UP001500390"/>
    </source>
</evidence>
<proteinExistence type="predicted"/>
<evidence type="ECO:0008006" key="3">
    <source>
        <dbReference type="Google" id="ProtNLM"/>
    </source>
</evidence>
<keyword evidence="2" id="KW-1185">Reference proteome</keyword>
<organism evidence="1 2">
    <name type="scientific">Ornithinibacter aureus</name>
    <dbReference type="NCBI Taxonomy" id="622664"/>
    <lineage>
        <taxon>Bacteria</taxon>
        <taxon>Bacillati</taxon>
        <taxon>Actinomycetota</taxon>
        <taxon>Actinomycetes</taxon>
        <taxon>Micrococcales</taxon>
        <taxon>Intrasporangiaceae</taxon>
        <taxon>Ornithinibacter</taxon>
    </lineage>
</organism>
<dbReference type="Proteomes" id="UP001500390">
    <property type="component" value="Unassembled WGS sequence"/>
</dbReference>